<gene>
    <name evidence="5" type="ORF">KSW38_20905</name>
</gene>
<organism evidence="5 6">
    <name type="scientific">Paenarthrobacter aromaticivorans</name>
    <dbReference type="NCBI Taxonomy" id="2849150"/>
    <lineage>
        <taxon>Bacteria</taxon>
        <taxon>Bacillati</taxon>
        <taxon>Actinomycetota</taxon>
        <taxon>Actinomycetes</taxon>
        <taxon>Micrococcales</taxon>
        <taxon>Micrococcaceae</taxon>
        <taxon>Paenarthrobacter</taxon>
    </lineage>
</organism>
<feature type="chain" id="PRO_5047291279" evidence="4">
    <location>
        <begin position="29"/>
        <end position="412"/>
    </location>
</feature>
<dbReference type="PANTHER" id="PTHR30061">
    <property type="entry name" value="MALTOSE-BINDING PERIPLASMIC PROTEIN"/>
    <property type="match status" value="1"/>
</dbReference>
<evidence type="ECO:0000313" key="6">
    <source>
        <dbReference type="Proteomes" id="UP000824166"/>
    </source>
</evidence>
<dbReference type="PROSITE" id="PS51257">
    <property type="entry name" value="PROKAR_LIPOPROTEIN"/>
    <property type="match status" value="1"/>
</dbReference>
<keyword evidence="3 4" id="KW-0732">Signal</keyword>
<evidence type="ECO:0000256" key="4">
    <source>
        <dbReference type="SAM" id="SignalP"/>
    </source>
</evidence>
<reference evidence="5 6" key="1">
    <citation type="submission" date="2021-06" db="EMBL/GenBank/DDBJ databases">
        <authorList>
            <person name="Jeong J.W."/>
        </authorList>
    </citation>
    <scope>NUCLEOTIDE SEQUENCE [LARGE SCALE GENOMIC DNA]</scope>
    <source>
        <strain evidence="5 6">MMS21-TAE1-1</strain>
    </source>
</reference>
<dbReference type="Proteomes" id="UP000824166">
    <property type="component" value="Unassembled WGS sequence"/>
</dbReference>
<keyword evidence="6" id="KW-1185">Reference proteome</keyword>
<comment type="similarity">
    <text evidence="1">Belongs to the bacterial solute-binding protein 1 family.</text>
</comment>
<evidence type="ECO:0000256" key="1">
    <source>
        <dbReference type="ARBA" id="ARBA00008520"/>
    </source>
</evidence>
<dbReference type="InterPro" id="IPR006059">
    <property type="entry name" value="SBP"/>
</dbReference>
<keyword evidence="2" id="KW-0813">Transport</keyword>
<evidence type="ECO:0000256" key="2">
    <source>
        <dbReference type="ARBA" id="ARBA00022448"/>
    </source>
</evidence>
<comment type="caution">
    <text evidence="5">The sequence shown here is derived from an EMBL/GenBank/DDBJ whole genome shotgun (WGS) entry which is preliminary data.</text>
</comment>
<proteinExistence type="inferred from homology"/>
<protein>
    <submittedName>
        <fullName evidence="5">Extracellular solute-binding protein</fullName>
    </submittedName>
</protein>
<evidence type="ECO:0000313" key="5">
    <source>
        <dbReference type="EMBL" id="MBU8868758.1"/>
    </source>
</evidence>
<dbReference type="RefSeq" id="WP_216926873.1">
    <property type="nucleotide sequence ID" value="NZ_JAHOPC010000017.1"/>
</dbReference>
<dbReference type="Pfam" id="PF13416">
    <property type="entry name" value="SBP_bac_8"/>
    <property type="match status" value="1"/>
</dbReference>
<feature type="signal peptide" evidence="4">
    <location>
        <begin position="1"/>
        <end position="28"/>
    </location>
</feature>
<accession>A0ABS6IAL0</accession>
<name>A0ABS6IAL0_9MICC</name>
<dbReference type="EMBL" id="JAHOPC010000017">
    <property type="protein sequence ID" value="MBU8868758.1"/>
    <property type="molecule type" value="Genomic_DNA"/>
</dbReference>
<dbReference type="PANTHER" id="PTHR30061:SF50">
    <property type="entry name" value="MALTOSE_MALTODEXTRIN-BINDING PERIPLASMIC PROTEIN"/>
    <property type="match status" value="1"/>
</dbReference>
<sequence>MKSAQRTTRRPLALAVAALVGLPLALSACGTSTAASSSEAVTEISVMDYYNNEPDKSFIGDALTKCGTQAGVTIKRETVPGKSLISKVLQQSSSKTLPDVLMLDNPDLQQIAATGALAPLSDFKISTDNFAEGVLSAGTYKDKVYGLAPTVNTIALFYNKDILDKAGVTPPTTWDELKAAAAKLTAGEQYGLAFNANPTYEGTWQFLPVMWSNGGDEKKIDTKETEQALQLWTDLVKSGSVSSSALNWTQADVKDQFMAGKAAMMVNGPWQIPALDKQPTLQYGVVKIPVREAGQTSVAPLGGEVWTVPQTGNKARQAKAAEVIACLNSDENQMSMAKVRNTIPSKTTLAEKFAAENPKLATFTELIKTARARTGELGADWPAQATKIYTAIQTALTGNASPADALKQAQGQ</sequence>
<evidence type="ECO:0000256" key="3">
    <source>
        <dbReference type="ARBA" id="ARBA00022729"/>
    </source>
</evidence>